<feature type="transmembrane region" description="Helical" evidence="6">
    <location>
        <begin position="220"/>
        <end position="240"/>
    </location>
</feature>
<evidence type="ECO:0000256" key="6">
    <source>
        <dbReference type="SAM" id="Phobius"/>
    </source>
</evidence>
<evidence type="ECO:0000313" key="7">
    <source>
        <dbReference type="EMBL" id="TQR12720.1"/>
    </source>
</evidence>
<evidence type="ECO:0000313" key="8">
    <source>
        <dbReference type="Proteomes" id="UP000318937"/>
    </source>
</evidence>
<comment type="subcellular location">
    <subcellularLocation>
        <location evidence="1">Cell membrane</location>
        <topology evidence="1">Multi-pass membrane protein</topology>
    </subcellularLocation>
</comment>
<feature type="transmembrane region" description="Helical" evidence="6">
    <location>
        <begin position="389"/>
        <end position="411"/>
    </location>
</feature>
<evidence type="ECO:0000256" key="5">
    <source>
        <dbReference type="ARBA" id="ARBA00023136"/>
    </source>
</evidence>
<protein>
    <recommendedName>
        <fullName evidence="9">Polysaccharide biosynthesis protein</fullName>
    </recommendedName>
</protein>
<accession>A0A544T5J0</accession>
<organism evidence="7 8">
    <name type="scientific">Psychrobacillus soli</name>
    <dbReference type="NCBI Taxonomy" id="1543965"/>
    <lineage>
        <taxon>Bacteria</taxon>
        <taxon>Bacillati</taxon>
        <taxon>Bacillota</taxon>
        <taxon>Bacilli</taxon>
        <taxon>Bacillales</taxon>
        <taxon>Bacillaceae</taxon>
        <taxon>Psychrobacillus</taxon>
    </lineage>
</organism>
<name>A0A544T5J0_9BACI</name>
<evidence type="ECO:0000256" key="4">
    <source>
        <dbReference type="ARBA" id="ARBA00022989"/>
    </source>
</evidence>
<dbReference type="Proteomes" id="UP000318937">
    <property type="component" value="Unassembled WGS sequence"/>
</dbReference>
<keyword evidence="5 6" id="KW-0472">Membrane</keyword>
<evidence type="ECO:0000256" key="2">
    <source>
        <dbReference type="ARBA" id="ARBA00022475"/>
    </source>
</evidence>
<dbReference type="Pfam" id="PF01943">
    <property type="entry name" value="Polysacc_synt"/>
    <property type="match status" value="1"/>
</dbReference>
<feature type="transmembrane region" description="Helical" evidence="6">
    <location>
        <begin position="292"/>
        <end position="315"/>
    </location>
</feature>
<dbReference type="OrthoDB" id="2044507at2"/>
<feature type="transmembrane region" description="Helical" evidence="6">
    <location>
        <begin position="252"/>
        <end position="272"/>
    </location>
</feature>
<keyword evidence="2" id="KW-1003">Cell membrane</keyword>
<feature type="transmembrane region" description="Helical" evidence="6">
    <location>
        <begin position="123"/>
        <end position="145"/>
    </location>
</feature>
<evidence type="ECO:0000256" key="1">
    <source>
        <dbReference type="ARBA" id="ARBA00004651"/>
    </source>
</evidence>
<feature type="transmembrane region" description="Helical" evidence="6">
    <location>
        <begin position="335"/>
        <end position="354"/>
    </location>
</feature>
<dbReference type="PANTHER" id="PTHR30250:SF11">
    <property type="entry name" value="O-ANTIGEN TRANSPORTER-RELATED"/>
    <property type="match status" value="1"/>
</dbReference>
<feature type="transmembrane region" description="Helical" evidence="6">
    <location>
        <begin position="89"/>
        <end position="111"/>
    </location>
</feature>
<sequence length="416" mass="47543">MNKMLNNKILINIASLGTATLINAVLAFVLGIVTRNILGPEQFGYWLTVSLIFTFIPLFQLGTFNAMNREIPFFLVRKDYKRVIEIRETVFSFIFTIPLLLVLLLIVSSLITFFTQIKIEYKMGLLLGSIISGFTYLSGYVDMYYKSEQNFKRASTLISIKSMSQTIITVILVFFYGYIGLYLGMLFSLLIHTFMGKKVFPKIKSLHTIYEYKRLVKIGFPILIVGIIWSIMIAIDRIIISIFMTPKDLGNYGVGMMVFSTMMLFPQVISQVMYPKIVELVSIGDYSKIKRLYWKVNTILAISMIFVMIIGYILLPYFITWYMPEYNDGIRAAQLLLMGLYPLTLVNLAAAYFNSTDNQKVYMAIQVVSILINIALSIVFLYFNKSITSVAIATSISFIIYSILMNTVFLLKIKGK</sequence>
<dbReference type="EMBL" id="VDGG01000027">
    <property type="protein sequence ID" value="TQR12720.1"/>
    <property type="molecule type" value="Genomic_DNA"/>
</dbReference>
<reference evidence="7 8" key="1">
    <citation type="submission" date="2019-05" db="EMBL/GenBank/DDBJ databases">
        <title>Psychrobacillus vulpis sp. nov., a new species isolated from feces of a red fox that inhabits in The Tablas de Daimiel Natural Park, Albacete, Spain.</title>
        <authorList>
            <person name="Rodriguez M."/>
            <person name="Reina J.C."/>
            <person name="Bejar V."/>
            <person name="Llamas I."/>
        </authorList>
    </citation>
    <scope>NUCLEOTIDE SEQUENCE [LARGE SCALE GENOMIC DNA]</scope>
    <source>
        <strain evidence="7 8">NHI-2</strain>
    </source>
</reference>
<keyword evidence="8" id="KW-1185">Reference proteome</keyword>
<dbReference type="InterPro" id="IPR002797">
    <property type="entry name" value="Polysacc_synth"/>
</dbReference>
<evidence type="ECO:0000256" key="3">
    <source>
        <dbReference type="ARBA" id="ARBA00022692"/>
    </source>
</evidence>
<comment type="caution">
    <text evidence="7">The sequence shown here is derived from an EMBL/GenBank/DDBJ whole genome shotgun (WGS) entry which is preliminary data.</text>
</comment>
<evidence type="ECO:0008006" key="9">
    <source>
        <dbReference type="Google" id="ProtNLM"/>
    </source>
</evidence>
<keyword evidence="4 6" id="KW-1133">Transmembrane helix</keyword>
<gene>
    <name evidence="7" type="ORF">FG383_13310</name>
</gene>
<feature type="transmembrane region" description="Helical" evidence="6">
    <location>
        <begin position="45"/>
        <end position="68"/>
    </location>
</feature>
<proteinExistence type="predicted"/>
<keyword evidence="3 6" id="KW-0812">Transmembrane</keyword>
<dbReference type="InterPro" id="IPR050833">
    <property type="entry name" value="Poly_Biosynth_Transport"/>
</dbReference>
<dbReference type="GO" id="GO:0005886">
    <property type="term" value="C:plasma membrane"/>
    <property type="evidence" value="ECO:0007669"/>
    <property type="project" value="UniProtKB-SubCell"/>
</dbReference>
<dbReference type="AlphaFoldDB" id="A0A544T5J0"/>
<feature type="transmembrane region" description="Helical" evidence="6">
    <location>
        <begin position="361"/>
        <end position="383"/>
    </location>
</feature>
<feature type="transmembrane region" description="Helical" evidence="6">
    <location>
        <begin position="9"/>
        <end position="33"/>
    </location>
</feature>
<dbReference type="PANTHER" id="PTHR30250">
    <property type="entry name" value="PST FAMILY PREDICTED COLANIC ACID TRANSPORTER"/>
    <property type="match status" value="1"/>
</dbReference>